<dbReference type="Gene3D" id="1.10.357.10">
    <property type="entry name" value="Tetracycline Repressor, domain 2"/>
    <property type="match status" value="1"/>
</dbReference>
<protein>
    <submittedName>
        <fullName evidence="4">TetR/AcrR family transcriptional regulator</fullName>
    </submittedName>
</protein>
<dbReference type="PANTHER" id="PTHR43479:SF11">
    <property type="entry name" value="ACREF_ENVCD OPERON REPRESSOR-RELATED"/>
    <property type="match status" value="1"/>
</dbReference>
<keyword evidence="5" id="KW-1185">Reference proteome</keyword>
<feature type="DNA-binding region" description="H-T-H motif" evidence="2">
    <location>
        <begin position="42"/>
        <end position="61"/>
    </location>
</feature>
<dbReference type="PROSITE" id="PS50977">
    <property type="entry name" value="HTH_TETR_2"/>
    <property type="match status" value="1"/>
</dbReference>
<sequence length="207" mass="24089">MKEDNNTNKKMSKSEENKLLKEGKLFEAAYDLFTSKGINNTAISEIVKKAGVAKGTFYLYFQDKYDIVDLIVVRKSNTILIEAMEEVIKSGNKGFVDSVIMFVDYIIEVLRHDKKLLKLIHKNLSWGLFDSAFRNIKQYDNARRIIYYFIDELEHEGITKDEAEKILFMIVELTSAIVYSSIILKEPDEIQNMKPLLYKTIRKIIQN</sequence>
<dbReference type="InterPro" id="IPR001647">
    <property type="entry name" value="HTH_TetR"/>
</dbReference>
<dbReference type="EMBL" id="JAGSOJ010000004">
    <property type="protein sequence ID" value="MCM1991438.1"/>
    <property type="molecule type" value="Genomic_DNA"/>
</dbReference>
<evidence type="ECO:0000256" key="1">
    <source>
        <dbReference type="ARBA" id="ARBA00023125"/>
    </source>
</evidence>
<feature type="domain" description="HTH tetR-type" evidence="3">
    <location>
        <begin position="19"/>
        <end position="79"/>
    </location>
</feature>
<accession>A0A9J6P5N3</accession>
<dbReference type="Proteomes" id="UP001056429">
    <property type="component" value="Unassembled WGS sequence"/>
</dbReference>
<reference evidence="4" key="1">
    <citation type="journal article" date="2021" name="mSystems">
        <title>Bacteria and Archaea Synergistically Convert Glycine Betaine to Biogenic Methane in the Formosa Cold Seep of the South China Sea.</title>
        <authorList>
            <person name="Li L."/>
            <person name="Zhang W."/>
            <person name="Zhang S."/>
            <person name="Song L."/>
            <person name="Sun Q."/>
            <person name="Zhang H."/>
            <person name="Xiang H."/>
            <person name="Dong X."/>
        </authorList>
    </citation>
    <scope>NUCLEOTIDE SEQUENCE</scope>
    <source>
        <strain evidence="4">ZWT</strain>
    </source>
</reference>
<dbReference type="Pfam" id="PF00440">
    <property type="entry name" value="TetR_N"/>
    <property type="match status" value="1"/>
</dbReference>
<comment type="caution">
    <text evidence="4">The sequence shown here is derived from an EMBL/GenBank/DDBJ whole genome shotgun (WGS) entry which is preliminary data.</text>
</comment>
<dbReference type="PANTHER" id="PTHR43479">
    <property type="entry name" value="ACREF/ENVCD OPERON REPRESSOR-RELATED"/>
    <property type="match status" value="1"/>
</dbReference>
<gene>
    <name evidence="4" type="ORF">KDK92_17020</name>
</gene>
<organism evidence="4 5">
    <name type="scientific">Oceanirhabdus seepicola</name>
    <dbReference type="NCBI Taxonomy" id="2828781"/>
    <lineage>
        <taxon>Bacteria</taxon>
        <taxon>Bacillati</taxon>
        <taxon>Bacillota</taxon>
        <taxon>Clostridia</taxon>
        <taxon>Eubacteriales</taxon>
        <taxon>Clostridiaceae</taxon>
        <taxon>Oceanirhabdus</taxon>
    </lineage>
</organism>
<reference evidence="4" key="2">
    <citation type="submission" date="2021-04" db="EMBL/GenBank/DDBJ databases">
        <authorList>
            <person name="Dong X."/>
        </authorList>
    </citation>
    <scope>NUCLEOTIDE SEQUENCE</scope>
    <source>
        <strain evidence="4">ZWT</strain>
    </source>
</reference>
<proteinExistence type="predicted"/>
<dbReference type="RefSeq" id="WP_250860559.1">
    <property type="nucleotide sequence ID" value="NZ_JAGSOJ010000004.1"/>
</dbReference>
<dbReference type="InterPro" id="IPR009057">
    <property type="entry name" value="Homeodomain-like_sf"/>
</dbReference>
<evidence type="ECO:0000259" key="3">
    <source>
        <dbReference type="PROSITE" id="PS50977"/>
    </source>
</evidence>
<name>A0A9J6P5N3_9CLOT</name>
<dbReference type="PRINTS" id="PR00455">
    <property type="entry name" value="HTHTETR"/>
</dbReference>
<keyword evidence="1 2" id="KW-0238">DNA-binding</keyword>
<evidence type="ECO:0000313" key="4">
    <source>
        <dbReference type="EMBL" id="MCM1991438.1"/>
    </source>
</evidence>
<dbReference type="GO" id="GO:0003677">
    <property type="term" value="F:DNA binding"/>
    <property type="evidence" value="ECO:0007669"/>
    <property type="project" value="UniProtKB-UniRule"/>
</dbReference>
<evidence type="ECO:0000313" key="5">
    <source>
        <dbReference type="Proteomes" id="UP001056429"/>
    </source>
</evidence>
<dbReference type="SUPFAM" id="SSF46689">
    <property type="entry name" value="Homeodomain-like"/>
    <property type="match status" value="1"/>
</dbReference>
<evidence type="ECO:0000256" key="2">
    <source>
        <dbReference type="PROSITE-ProRule" id="PRU00335"/>
    </source>
</evidence>
<dbReference type="InterPro" id="IPR050624">
    <property type="entry name" value="HTH-type_Tx_Regulator"/>
</dbReference>
<dbReference type="AlphaFoldDB" id="A0A9J6P5N3"/>